<dbReference type="RefSeq" id="XP_020841813.1">
    <property type="nucleotide sequence ID" value="XM_020986154.1"/>
</dbReference>
<dbReference type="AlphaFoldDB" id="A0A6P5K8J9"/>
<dbReference type="CTD" id="5948"/>
<feature type="domain" description="Cytosolic fatty-acid binding proteins" evidence="4">
    <location>
        <begin position="7"/>
        <end position="24"/>
    </location>
</feature>
<accession>A0A6P5K8J9</accession>
<keyword evidence="2 3" id="KW-0813">Transport</keyword>
<dbReference type="Proteomes" id="UP000515140">
    <property type="component" value="Unplaced"/>
</dbReference>
<dbReference type="InterPro" id="IPR000566">
    <property type="entry name" value="Lipocln_cytosolic_FA-bd_dom"/>
</dbReference>
<dbReference type="GO" id="GO:0019432">
    <property type="term" value="P:triglyceride biosynthetic process"/>
    <property type="evidence" value="ECO:0007669"/>
    <property type="project" value="Ensembl"/>
</dbReference>
<dbReference type="GO" id="GO:0008289">
    <property type="term" value="F:lipid binding"/>
    <property type="evidence" value="ECO:0007669"/>
    <property type="project" value="Ensembl"/>
</dbReference>
<dbReference type="KEGG" id="pcw:110208258"/>
<proteinExistence type="inferred from homology"/>
<dbReference type="GO" id="GO:0001523">
    <property type="term" value="P:retinoid metabolic process"/>
    <property type="evidence" value="ECO:0007669"/>
    <property type="project" value="Ensembl"/>
</dbReference>
<dbReference type="GO" id="GO:0005829">
    <property type="term" value="C:cytosol"/>
    <property type="evidence" value="ECO:0007669"/>
    <property type="project" value="Ensembl"/>
</dbReference>
<dbReference type="InterPro" id="IPR000463">
    <property type="entry name" value="Fatty_acid-bd"/>
</dbReference>
<dbReference type="FunFam" id="2.40.128.20:FF:000001">
    <property type="entry name" value="Fatty acid-binding protein, adipocyte"/>
    <property type="match status" value="1"/>
</dbReference>
<keyword evidence="5" id="KW-1185">Reference proteome</keyword>
<dbReference type="InterPro" id="IPR012674">
    <property type="entry name" value="Calycin"/>
</dbReference>
<comment type="similarity">
    <text evidence="1 3">Belongs to the calycin superfamily. Fatty-acid binding protein (FABP) family.</text>
</comment>
<gene>
    <name evidence="6" type="primary">RBP2</name>
</gene>
<protein>
    <submittedName>
        <fullName evidence="6">Retinol-binding protein 2</fullName>
    </submittedName>
</protein>
<organism evidence="5 6">
    <name type="scientific">Phascolarctos cinereus</name>
    <name type="common">Koala</name>
    <dbReference type="NCBI Taxonomy" id="38626"/>
    <lineage>
        <taxon>Eukaryota</taxon>
        <taxon>Metazoa</taxon>
        <taxon>Chordata</taxon>
        <taxon>Craniata</taxon>
        <taxon>Vertebrata</taxon>
        <taxon>Euteleostomi</taxon>
        <taxon>Mammalia</taxon>
        <taxon>Metatheria</taxon>
        <taxon>Diprotodontia</taxon>
        <taxon>Phascolarctidae</taxon>
        <taxon>Phascolarctos</taxon>
    </lineage>
</organism>
<dbReference type="PRINTS" id="PR00178">
    <property type="entry name" value="FATTYACIDBP"/>
</dbReference>
<dbReference type="GO" id="GO:0140104">
    <property type="term" value="F:molecular carrier activity"/>
    <property type="evidence" value="ECO:0007669"/>
    <property type="project" value="Ensembl"/>
</dbReference>
<reference evidence="6" key="1">
    <citation type="submission" date="2025-08" db="UniProtKB">
        <authorList>
            <consortium name="RefSeq"/>
        </authorList>
    </citation>
    <scope>IDENTIFICATION</scope>
    <source>
        <tissue evidence="6">Spleen</tissue>
    </source>
</reference>
<evidence type="ECO:0000313" key="5">
    <source>
        <dbReference type="Proteomes" id="UP000515140"/>
    </source>
</evidence>
<sequence length="134" mass="15600">MPNDYTGTWEMESNDNFEDFLKALDIDFAIRKIAKLLSQTKIITQDGDDFKIKTSSSFRSYESDFVVGVEFDEHTKGLDDRHVKTLVTWDGDKLVCVQKGEKKNRGWKMWIEGGKLHSELMCEDQVCHQVFKKK</sequence>
<dbReference type="GeneID" id="110208258"/>
<dbReference type="Pfam" id="PF00061">
    <property type="entry name" value="Lipocalin"/>
    <property type="match status" value="1"/>
</dbReference>
<name>A0A6P5K8J9_PHACI</name>
<evidence type="ECO:0000256" key="2">
    <source>
        <dbReference type="ARBA" id="ARBA00022448"/>
    </source>
</evidence>
<dbReference type="PROSITE" id="PS00214">
    <property type="entry name" value="FABP"/>
    <property type="match status" value="1"/>
</dbReference>
<evidence type="ECO:0000256" key="1">
    <source>
        <dbReference type="ARBA" id="ARBA00008390"/>
    </source>
</evidence>
<dbReference type="FunCoup" id="A0A6P5K8J9">
    <property type="interactions" value="230"/>
</dbReference>
<evidence type="ECO:0000313" key="6">
    <source>
        <dbReference type="RefSeq" id="XP_020841813.1"/>
    </source>
</evidence>
<dbReference type="Gene3D" id="2.40.128.20">
    <property type="match status" value="1"/>
</dbReference>
<dbReference type="PANTHER" id="PTHR11955">
    <property type="entry name" value="FATTY ACID BINDING PROTEIN"/>
    <property type="match status" value="1"/>
</dbReference>
<evidence type="ECO:0000259" key="4">
    <source>
        <dbReference type="PROSITE" id="PS00214"/>
    </source>
</evidence>
<dbReference type="SUPFAM" id="SSF50814">
    <property type="entry name" value="Lipocalins"/>
    <property type="match status" value="1"/>
</dbReference>
<dbReference type="InParanoid" id="A0A6P5K8J9"/>
<evidence type="ECO:0000256" key="3">
    <source>
        <dbReference type="RuleBase" id="RU003696"/>
    </source>
</evidence>
<dbReference type="InterPro" id="IPR031259">
    <property type="entry name" value="ILBP"/>
</dbReference>